<sequence length="56" mass="6647">MTGHRPYTFENRTDSCYRFDSPLSRWDLELGCDEKGPLESARDRPGNRIRMSTRLR</sequence>
<comment type="caution">
    <text evidence="2">The sequence shown here is derived from an EMBL/GenBank/DDBJ whole genome shotgun (WGS) entry which is preliminary data.</text>
</comment>
<keyword evidence="3" id="KW-1185">Reference proteome</keyword>
<proteinExistence type="predicted"/>
<dbReference type="VEuPathDB" id="FungiDB:FPRO_08237"/>
<dbReference type="AlphaFoldDB" id="A0A1L7W2L3"/>
<protein>
    <submittedName>
        <fullName evidence="2">Uncharacterized protein</fullName>
    </submittedName>
</protein>
<dbReference type="RefSeq" id="XP_031087397.1">
    <property type="nucleotide sequence ID" value="XM_031221883.1"/>
</dbReference>
<dbReference type="EMBL" id="FJOF01000011">
    <property type="protein sequence ID" value="CZR46863.1"/>
    <property type="molecule type" value="Genomic_DNA"/>
</dbReference>
<accession>A0A1L7W2L3</accession>
<feature type="compositionally biased region" description="Basic and acidic residues" evidence="1">
    <location>
        <begin position="35"/>
        <end position="46"/>
    </location>
</feature>
<organism evidence="2 3">
    <name type="scientific">Fusarium proliferatum (strain ET1)</name>
    <name type="common">Orchid endophyte fungus</name>
    <dbReference type="NCBI Taxonomy" id="1227346"/>
    <lineage>
        <taxon>Eukaryota</taxon>
        <taxon>Fungi</taxon>
        <taxon>Dikarya</taxon>
        <taxon>Ascomycota</taxon>
        <taxon>Pezizomycotina</taxon>
        <taxon>Sordariomycetes</taxon>
        <taxon>Hypocreomycetidae</taxon>
        <taxon>Hypocreales</taxon>
        <taxon>Nectriaceae</taxon>
        <taxon>Fusarium</taxon>
        <taxon>Fusarium fujikuroi species complex</taxon>
    </lineage>
</organism>
<feature type="region of interest" description="Disordered" evidence="1">
    <location>
        <begin position="35"/>
        <end position="56"/>
    </location>
</feature>
<dbReference type="GeneID" id="42053114"/>
<gene>
    <name evidence="2" type="ORF">FPRO_08237</name>
</gene>
<dbReference type="Proteomes" id="UP000183971">
    <property type="component" value="Unassembled WGS sequence"/>
</dbReference>
<name>A0A1L7W2L3_FUSPR</name>
<evidence type="ECO:0000313" key="3">
    <source>
        <dbReference type="Proteomes" id="UP000183971"/>
    </source>
</evidence>
<evidence type="ECO:0000256" key="1">
    <source>
        <dbReference type="SAM" id="MobiDB-lite"/>
    </source>
</evidence>
<reference evidence="3" key="1">
    <citation type="journal article" date="2016" name="Genome Biol. Evol.">
        <title>Comparative 'omics' of the Fusarium fujikuroi species complex highlights differences in genetic potential and metabolite synthesis.</title>
        <authorList>
            <person name="Niehaus E.-M."/>
            <person name="Muensterkoetter M."/>
            <person name="Proctor R.H."/>
            <person name="Brown D.W."/>
            <person name="Sharon A."/>
            <person name="Idan Y."/>
            <person name="Oren-Young L."/>
            <person name="Sieber C.M."/>
            <person name="Novak O."/>
            <person name="Pencik A."/>
            <person name="Tarkowska D."/>
            <person name="Hromadova K."/>
            <person name="Freeman S."/>
            <person name="Maymon M."/>
            <person name="Elazar M."/>
            <person name="Youssef S.A."/>
            <person name="El-Shabrawy E.S.M."/>
            <person name="Shalaby A.B.A."/>
            <person name="Houterman P."/>
            <person name="Brock N.L."/>
            <person name="Burkhardt I."/>
            <person name="Tsavkelova E.A."/>
            <person name="Dickschat J.S."/>
            <person name="Galuszka P."/>
            <person name="Gueldener U."/>
            <person name="Tudzynski B."/>
        </authorList>
    </citation>
    <scope>NUCLEOTIDE SEQUENCE [LARGE SCALE GENOMIC DNA]</scope>
    <source>
        <strain evidence="3">ET1</strain>
    </source>
</reference>
<evidence type="ECO:0000313" key="2">
    <source>
        <dbReference type="EMBL" id="CZR46863.1"/>
    </source>
</evidence>